<evidence type="ECO:0000313" key="2">
    <source>
        <dbReference type="EMBL" id="SVB97597.1"/>
    </source>
</evidence>
<reference evidence="2" key="1">
    <citation type="submission" date="2018-05" db="EMBL/GenBank/DDBJ databases">
        <authorList>
            <person name="Lanie J.A."/>
            <person name="Ng W.-L."/>
            <person name="Kazmierczak K.M."/>
            <person name="Andrzejewski T.M."/>
            <person name="Davidsen T.M."/>
            <person name="Wayne K.J."/>
            <person name="Tettelin H."/>
            <person name="Glass J.I."/>
            <person name="Rusch D."/>
            <person name="Podicherti R."/>
            <person name="Tsui H.-C.T."/>
            <person name="Winkler M.E."/>
        </authorList>
    </citation>
    <scope>NUCLEOTIDE SEQUENCE</scope>
</reference>
<organism evidence="2">
    <name type="scientific">marine metagenome</name>
    <dbReference type="NCBI Taxonomy" id="408172"/>
    <lineage>
        <taxon>unclassified sequences</taxon>
        <taxon>metagenomes</taxon>
        <taxon>ecological metagenomes</taxon>
    </lineage>
</organism>
<dbReference type="Gene3D" id="2.80.10.50">
    <property type="match status" value="1"/>
</dbReference>
<sequence>MVGQPSFSSGTNISGSNVDFPLSVFAIDLDSDGDVDILSASYLDKKISWFENNGAADPSFTFHGNISPTANADGAYSVYATDIDNDGDIDVLSASAEDDKINWYENNGSESFTERNITTSADQAQSVYAADLDSDGDIDVLSASFNDDKIAWYENDGAADPSFTARTITTSADAAKSVYAADIDGDGDIDVLSASLFDDKIAWYENDGAADPSFTARTITTSTDGATSVFAVDVDGDGDMDVLS</sequence>
<dbReference type="SUPFAM" id="SSF69318">
    <property type="entry name" value="Integrin alpha N-terminal domain"/>
    <property type="match status" value="1"/>
</dbReference>
<keyword evidence="1" id="KW-0732">Signal</keyword>
<dbReference type="AlphaFoldDB" id="A0A382IED6"/>
<dbReference type="PANTHER" id="PTHR44103:SF1">
    <property type="entry name" value="PROPROTEIN CONVERTASE P"/>
    <property type="match status" value="1"/>
</dbReference>
<dbReference type="Pfam" id="PF13517">
    <property type="entry name" value="FG-GAP_3"/>
    <property type="match status" value="2"/>
</dbReference>
<protein>
    <recommendedName>
        <fullName evidence="3">VCBS repeat-containing protein</fullName>
    </recommendedName>
</protein>
<dbReference type="PANTHER" id="PTHR44103">
    <property type="entry name" value="PROPROTEIN CONVERTASE P"/>
    <property type="match status" value="1"/>
</dbReference>
<accession>A0A382IED6</accession>
<dbReference type="InterPro" id="IPR028994">
    <property type="entry name" value="Integrin_alpha_N"/>
</dbReference>
<feature type="non-terminal residue" evidence="2">
    <location>
        <position position="244"/>
    </location>
</feature>
<proteinExistence type="predicted"/>
<dbReference type="InterPro" id="IPR013517">
    <property type="entry name" value="FG-GAP"/>
</dbReference>
<dbReference type="EMBL" id="UINC01066659">
    <property type="protein sequence ID" value="SVB97597.1"/>
    <property type="molecule type" value="Genomic_DNA"/>
</dbReference>
<gene>
    <name evidence="2" type="ORF">METZ01_LOCUS250451</name>
</gene>
<name>A0A382IED6_9ZZZZ</name>
<evidence type="ECO:0008006" key="3">
    <source>
        <dbReference type="Google" id="ProtNLM"/>
    </source>
</evidence>
<evidence type="ECO:0000256" key="1">
    <source>
        <dbReference type="ARBA" id="ARBA00022729"/>
    </source>
</evidence>